<dbReference type="EMBL" id="JADWVN010000004">
    <property type="protein sequence ID" value="MBL7525192.1"/>
    <property type="molecule type" value="Genomic_DNA"/>
</dbReference>
<dbReference type="RefSeq" id="WP_203112496.1">
    <property type="nucleotide sequence ID" value="NZ_JADOBG010000022.1"/>
</dbReference>
<reference evidence="2 3" key="1">
    <citation type="submission" date="2020-12" db="EMBL/GenBank/DDBJ databases">
        <title>WGS of Legionella: environmental sample.</title>
        <authorList>
            <person name="Cristino S."/>
            <person name="Girolamini L."/>
            <person name="Salaris S."/>
            <person name="Pascale M.R."/>
            <person name="Mazzotta M."/>
            <person name="Orsini M."/>
            <person name="Grottola A."/>
        </authorList>
    </citation>
    <scope>NUCLEOTIDE SEQUENCE [LARGE SCALE GENOMIC DNA]</scope>
    <source>
        <strain evidence="2 3">30cs62</strain>
    </source>
</reference>
<name>A0ABS1W755_9GAMM</name>
<sequence>MKTIIMILICLIPFQLQASCKCNCKFTDLTICASSYDLDNPCPGLCPAAAPGIAPMKTACPPTMVYNPITQQQELKVICTQ</sequence>
<feature type="chain" id="PRO_5045952349" evidence="1">
    <location>
        <begin position="19"/>
        <end position="81"/>
    </location>
</feature>
<evidence type="ECO:0000256" key="1">
    <source>
        <dbReference type="SAM" id="SignalP"/>
    </source>
</evidence>
<gene>
    <name evidence="2" type="ORF">I5282_01235</name>
</gene>
<protein>
    <submittedName>
        <fullName evidence="2">Uncharacterized protein</fullName>
    </submittedName>
</protein>
<keyword evidence="3" id="KW-1185">Reference proteome</keyword>
<dbReference type="Proteomes" id="UP000809910">
    <property type="component" value="Unassembled WGS sequence"/>
</dbReference>
<feature type="signal peptide" evidence="1">
    <location>
        <begin position="1"/>
        <end position="18"/>
    </location>
</feature>
<proteinExistence type="predicted"/>
<comment type="caution">
    <text evidence="2">The sequence shown here is derived from an EMBL/GenBank/DDBJ whole genome shotgun (WGS) entry which is preliminary data.</text>
</comment>
<evidence type="ECO:0000313" key="2">
    <source>
        <dbReference type="EMBL" id="MBL7525192.1"/>
    </source>
</evidence>
<keyword evidence="1" id="KW-0732">Signal</keyword>
<organism evidence="2 3">
    <name type="scientific">Legionella bononiensis</name>
    <dbReference type="NCBI Taxonomy" id="2793102"/>
    <lineage>
        <taxon>Bacteria</taxon>
        <taxon>Pseudomonadati</taxon>
        <taxon>Pseudomonadota</taxon>
        <taxon>Gammaproteobacteria</taxon>
        <taxon>Legionellales</taxon>
        <taxon>Legionellaceae</taxon>
        <taxon>Legionella</taxon>
    </lineage>
</organism>
<accession>A0ABS1W755</accession>
<evidence type="ECO:0000313" key="3">
    <source>
        <dbReference type="Proteomes" id="UP000809910"/>
    </source>
</evidence>